<feature type="compositionally biased region" description="Basic and acidic residues" evidence="1">
    <location>
        <begin position="261"/>
        <end position="272"/>
    </location>
</feature>
<name>S7UR89_TOXGG</name>
<gene>
    <name evidence="2" type="ORF">TGGT1_214160</name>
</gene>
<reference evidence="2 3" key="1">
    <citation type="submission" date="2006-05" db="EMBL/GenBank/DDBJ databases">
        <authorList>
            <person name="Paulsen I."/>
        </authorList>
    </citation>
    <scope>NUCLEOTIDE SEQUENCE [LARGE SCALE GENOMIC DNA]</scope>
    <source>
        <strain evidence="2 3">GT1</strain>
    </source>
</reference>
<evidence type="ECO:0000256" key="1">
    <source>
        <dbReference type="SAM" id="MobiDB-lite"/>
    </source>
</evidence>
<dbReference type="EMBL" id="AAQM03000196">
    <property type="protein sequence ID" value="EPR60152.1"/>
    <property type="molecule type" value="Genomic_DNA"/>
</dbReference>
<dbReference type="Proteomes" id="UP000005641">
    <property type="component" value="Unassembled WGS sequence"/>
</dbReference>
<sequence>MDEVSEHVSSKCPEYSDLRRHFEELPSGSKVLWSEAFSLFLVEQMLEEKDSLLHSFALFCSLLCPDSKLRFLQATVHLVNSCLGKVASTRSTALPLRRLSYLVSPRQSPLFSFFCSSVSLLLLPAFDSSLIVSLPLKTATYRPTVSPAVSLSLLLCLSLSLGLSPSLSVAQLFISAFALSLSPCSCLSSLDRASPSLSPVFLVHLVVPSPGGPVLLLSFRLAFVRSPFSPWFSVSKPLGAWTLGRAVSKRSSKKILAKTNKQTDRQTDKQTDRQIPPAVEDEQIRLGDLQRDPLTRGEKRKGSGKRKSAVPTRQEQLRSGVCTHRRARRRAVC</sequence>
<reference evidence="2 3" key="2">
    <citation type="submission" date="2013-05" db="EMBL/GenBank/DDBJ databases">
        <authorList>
            <person name="Sibley D."/>
            <person name="Venepally P."/>
            <person name="Karamycheva S."/>
            <person name="Hadjithomas M."/>
            <person name="Khan A."/>
            <person name="Brunk B."/>
            <person name="Roos D."/>
            <person name="Caler E."/>
            <person name="Lorenzi H."/>
        </authorList>
    </citation>
    <scope>NUCLEOTIDE SEQUENCE [LARGE SCALE GENOMIC DNA]</scope>
    <source>
        <strain evidence="2 3">GT1</strain>
    </source>
</reference>
<feature type="compositionally biased region" description="Basic and acidic residues" evidence="1">
    <location>
        <begin position="282"/>
        <end position="301"/>
    </location>
</feature>
<evidence type="ECO:0000313" key="2">
    <source>
        <dbReference type="EMBL" id="EPR60152.1"/>
    </source>
</evidence>
<evidence type="ECO:0000313" key="3">
    <source>
        <dbReference type="Proteomes" id="UP000005641"/>
    </source>
</evidence>
<feature type="region of interest" description="Disordered" evidence="1">
    <location>
        <begin position="254"/>
        <end position="333"/>
    </location>
</feature>
<dbReference type="VEuPathDB" id="ToxoDB:TGGT1_214160"/>
<accession>S7UR89</accession>
<protein>
    <submittedName>
        <fullName evidence="2">Uncharacterized protein</fullName>
    </submittedName>
</protein>
<proteinExistence type="predicted"/>
<dbReference type="AlphaFoldDB" id="S7UR89"/>
<feature type="compositionally biased region" description="Basic residues" evidence="1">
    <location>
        <begin position="323"/>
        <end position="333"/>
    </location>
</feature>
<organism evidence="2 3">
    <name type="scientific">Toxoplasma gondii (strain ATCC 50853 / GT1)</name>
    <dbReference type="NCBI Taxonomy" id="507601"/>
    <lineage>
        <taxon>Eukaryota</taxon>
        <taxon>Sar</taxon>
        <taxon>Alveolata</taxon>
        <taxon>Apicomplexa</taxon>
        <taxon>Conoidasida</taxon>
        <taxon>Coccidia</taxon>
        <taxon>Eucoccidiorida</taxon>
        <taxon>Eimeriorina</taxon>
        <taxon>Sarcocystidae</taxon>
        <taxon>Toxoplasma</taxon>
    </lineage>
</organism>
<comment type="caution">
    <text evidence="2">The sequence shown here is derived from an EMBL/GenBank/DDBJ whole genome shotgun (WGS) entry which is preliminary data.</text>
</comment>